<organism evidence="3 4">
    <name type="scientific">Romboutsia maritimum</name>
    <dbReference type="NCBI Taxonomy" id="2020948"/>
    <lineage>
        <taxon>Bacteria</taxon>
        <taxon>Bacillati</taxon>
        <taxon>Bacillota</taxon>
        <taxon>Clostridia</taxon>
        <taxon>Peptostreptococcales</taxon>
        <taxon>Peptostreptococcaceae</taxon>
        <taxon>Romboutsia</taxon>
    </lineage>
</organism>
<dbReference type="InterPro" id="IPR036679">
    <property type="entry name" value="FlgN-like_sf"/>
</dbReference>
<dbReference type="Pfam" id="PF05130">
    <property type="entry name" value="FlgN"/>
    <property type="match status" value="1"/>
</dbReference>
<evidence type="ECO:0000313" key="4">
    <source>
        <dbReference type="Proteomes" id="UP000243494"/>
    </source>
</evidence>
<dbReference type="Proteomes" id="UP000243494">
    <property type="component" value="Unassembled WGS sequence"/>
</dbReference>
<accession>A0A371IVL5</accession>
<sequence length="137" mass="15673">MSPELKVIVYDEKKLLKNLLNLLDEQYEAIINKEVIKLDAIAGNLETVSKELATLEIKRRKVMNGGLDIKEVVASCNDENIKQAYEEIKSTLRMLEIQKEANDMLLKQQLIFTKKMINFIKPNNGVKTYNAYGKVGK</sequence>
<keyword evidence="2" id="KW-0175">Coiled coil</keyword>
<keyword evidence="1" id="KW-1005">Bacterial flagellum biogenesis</keyword>
<gene>
    <name evidence="3" type="ORF">CHF27_002345</name>
</gene>
<protein>
    <submittedName>
        <fullName evidence="3">Flagellar protein FlgN</fullName>
    </submittedName>
</protein>
<feature type="coiled-coil region" evidence="2">
    <location>
        <begin position="13"/>
        <end position="58"/>
    </location>
</feature>
<evidence type="ECO:0000256" key="1">
    <source>
        <dbReference type="ARBA" id="ARBA00022795"/>
    </source>
</evidence>
<dbReference type="Gene3D" id="1.20.58.300">
    <property type="entry name" value="FlgN-like"/>
    <property type="match status" value="1"/>
</dbReference>
<evidence type="ECO:0000256" key="2">
    <source>
        <dbReference type="SAM" id="Coils"/>
    </source>
</evidence>
<dbReference type="InterPro" id="IPR007809">
    <property type="entry name" value="FlgN-like"/>
</dbReference>
<dbReference type="RefSeq" id="WP_095405885.1">
    <property type="nucleotide sequence ID" value="NZ_NOJZ02000002.1"/>
</dbReference>
<name>A0A371IVL5_9FIRM</name>
<dbReference type="SUPFAM" id="SSF140566">
    <property type="entry name" value="FlgN-like"/>
    <property type="match status" value="1"/>
</dbReference>
<dbReference type="GO" id="GO:0044780">
    <property type="term" value="P:bacterial-type flagellum assembly"/>
    <property type="evidence" value="ECO:0007669"/>
    <property type="project" value="InterPro"/>
</dbReference>
<keyword evidence="3" id="KW-0969">Cilium</keyword>
<dbReference type="EMBL" id="NOJZ02000002">
    <property type="protein sequence ID" value="RDY24499.1"/>
    <property type="molecule type" value="Genomic_DNA"/>
</dbReference>
<dbReference type="AlphaFoldDB" id="A0A371IVL5"/>
<dbReference type="OrthoDB" id="1755640at2"/>
<keyword evidence="4" id="KW-1185">Reference proteome</keyword>
<keyword evidence="3" id="KW-0282">Flagellum</keyword>
<comment type="caution">
    <text evidence="3">The sequence shown here is derived from an EMBL/GenBank/DDBJ whole genome shotgun (WGS) entry which is preliminary data.</text>
</comment>
<reference evidence="3 4" key="1">
    <citation type="journal article" date="2017" name="Genome Announc.">
        <title>Draft Genome Sequence of Romboutsia maritimum sp. nov. Strain CCRI-22766(T), Isolated from Coastal Estuarine Mud.</title>
        <authorList>
            <person name="Maheux A.F."/>
            <person name="Boudreau D.K."/>
            <person name="Berube E."/>
            <person name="Boissinot M."/>
            <person name="Raymond F."/>
            <person name="Brodeur S."/>
            <person name="Corbeil J."/>
            <person name="Brightwell G."/>
            <person name="Broda D."/>
            <person name="Omar R.F."/>
            <person name="Bergeron M.G."/>
        </authorList>
    </citation>
    <scope>NUCLEOTIDE SEQUENCE [LARGE SCALE GENOMIC DNA]</scope>
    <source>
        <strain evidence="3 4">CCRI-22766</strain>
    </source>
</reference>
<evidence type="ECO:0000313" key="3">
    <source>
        <dbReference type="EMBL" id="RDY24499.1"/>
    </source>
</evidence>
<proteinExistence type="predicted"/>
<keyword evidence="3" id="KW-0966">Cell projection</keyword>